<accession>A0A0M4RB89</accession>
<name>A0A0M4RB89_9CAUD</name>
<evidence type="ECO:0000313" key="2">
    <source>
        <dbReference type="EMBL" id="ALF01249.1"/>
    </source>
</evidence>
<evidence type="ECO:0000313" key="3">
    <source>
        <dbReference type="Proteomes" id="UP000226267"/>
    </source>
</evidence>
<dbReference type="Proteomes" id="UP000226267">
    <property type="component" value="Segment"/>
</dbReference>
<evidence type="ECO:0000256" key="1">
    <source>
        <dbReference type="SAM" id="MobiDB-lite"/>
    </source>
</evidence>
<feature type="region of interest" description="Disordered" evidence="1">
    <location>
        <begin position="101"/>
        <end position="161"/>
    </location>
</feature>
<feature type="compositionally biased region" description="Basic and acidic residues" evidence="1">
    <location>
        <begin position="221"/>
        <end position="239"/>
    </location>
</feature>
<feature type="region of interest" description="Disordered" evidence="1">
    <location>
        <begin position="176"/>
        <end position="260"/>
    </location>
</feature>
<protein>
    <submittedName>
        <fullName evidence="2">Uncharacterized protein</fullName>
    </submittedName>
</protein>
<gene>
    <name evidence="2" type="ORF">SEA_BRENT_38</name>
</gene>
<sequence>MHKLTGTQAQALARLVTDLQPGWQHDDVVSALADNRLHADFPAFVQRLVEAAMMGEDLSEGFLLKPPHICPVIVETVAAEPQAARDDAWLNAVVNENDPTASRLLSKPKLDTPAAKAPNDDPSNWRNRFAREIDKGKQQRQAELLKNRAAEPQGATRCLTPSTRALVDGALNGLADSLQHNHTPGYDPESATAAGAARQGVPTQAHGTPEPEVPPASRFVAESKQETPEEEKARLDREHRRMLHAAAAKREQQLAQERAR</sequence>
<keyword evidence="3" id="KW-1185">Reference proteome</keyword>
<dbReference type="OrthoDB" id="14649at10239"/>
<organism evidence="2 3">
    <name type="scientific">Arthrobacter phage Brent</name>
    <dbReference type="NCBI Taxonomy" id="1701798"/>
    <lineage>
        <taxon>Viruses</taxon>
        <taxon>Duplodnaviria</taxon>
        <taxon>Heunggongvirae</taxon>
        <taxon>Uroviricota</taxon>
        <taxon>Caudoviricetes</taxon>
        <taxon>Berryhillviridae</taxon>
        <taxon>Jawnskivirus</taxon>
        <taxon>Jawnskivirus brent</taxon>
        <taxon>Marthavirus brent</taxon>
    </lineage>
</organism>
<dbReference type="EMBL" id="KT365401">
    <property type="protein sequence ID" value="ALF01249.1"/>
    <property type="molecule type" value="Genomic_DNA"/>
</dbReference>
<reference evidence="2 3" key="1">
    <citation type="submission" date="2015-08" db="EMBL/GenBank/DDBJ databases">
        <authorList>
            <person name="London S.C."/>
            <person name="Barrett N.A."/>
            <person name="Buerkert T.R."/>
            <person name="Cautela J.A."/>
            <person name="Egan M.S."/>
            <person name="Erb J.E."/>
            <person name="Garrigan K.E."/>
            <person name="Hagan D.J."/>
            <person name="Hartwell M.C."/>
            <person name="Hyduchak K.M."/>
            <person name="Jacob A.E."/>
            <person name="Lamey M.E."/>
            <person name="Lindemann J.M."/>
            <person name="Martynyuk T."/>
            <person name="Mele F.E."/>
            <person name="Menninger J.E."/>
            <person name="Nabua C.T."/>
            <person name="Napoli C.K."/>
            <person name="Santiago L.M."/>
            <person name="Sweetman A.T."/>
            <person name="Weinstein J.L."/>
            <person name="Denigris D.M."/>
            <person name="King-Smith C."/>
            <person name="Lee-Soety J.Y."/>
            <person name="Delesalle V.A."/>
            <person name="Bradley K.W."/>
            <person name="Asai D.J."/>
            <person name="Bowman C.A."/>
            <person name="Russell D.A."/>
            <person name="Pope W.H."/>
            <person name="Jacobs-Sera D."/>
            <person name="Hendrix R.W."/>
            <person name="Hatfull G.F."/>
        </authorList>
    </citation>
    <scope>NUCLEOTIDE SEQUENCE [LARGE SCALE GENOMIC DNA]</scope>
</reference>
<feature type="compositionally biased region" description="Basic and acidic residues" evidence="1">
    <location>
        <begin position="248"/>
        <end position="260"/>
    </location>
</feature>
<proteinExistence type="predicted"/>